<gene>
    <name evidence="1" type="ORF">S01H4_46814</name>
</gene>
<comment type="caution">
    <text evidence="1">The sequence shown here is derived from an EMBL/GenBank/DDBJ whole genome shotgun (WGS) entry which is preliminary data.</text>
</comment>
<organism evidence="1">
    <name type="scientific">marine sediment metagenome</name>
    <dbReference type="NCBI Taxonomy" id="412755"/>
    <lineage>
        <taxon>unclassified sequences</taxon>
        <taxon>metagenomes</taxon>
        <taxon>ecological metagenomes</taxon>
    </lineage>
</organism>
<dbReference type="InterPro" id="IPR058094">
    <property type="entry name" value="Ig-like_OmpL47-like"/>
</dbReference>
<proteinExistence type="predicted"/>
<reference evidence="1" key="1">
    <citation type="journal article" date="2014" name="Front. Microbiol.">
        <title>High frequency of phylogenetically diverse reductive dehalogenase-homologous genes in deep subseafloor sedimentary metagenomes.</title>
        <authorList>
            <person name="Kawai M."/>
            <person name="Futagami T."/>
            <person name="Toyoda A."/>
            <person name="Takaki Y."/>
            <person name="Nishi S."/>
            <person name="Hori S."/>
            <person name="Arai W."/>
            <person name="Tsubouchi T."/>
            <person name="Morono Y."/>
            <person name="Uchiyama I."/>
            <person name="Ito T."/>
            <person name="Fujiyama A."/>
            <person name="Inagaki F."/>
            <person name="Takami H."/>
        </authorList>
    </citation>
    <scope>NUCLEOTIDE SEQUENCE</scope>
    <source>
        <strain evidence="1">Expedition CK06-06</strain>
    </source>
</reference>
<dbReference type="NCBIfam" id="NF047446">
    <property type="entry name" value="barrel_OmpL47"/>
    <property type="match status" value="1"/>
</dbReference>
<evidence type="ECO:0000313" key="1">
    <source>
        <dbReference type="EMBL" id="GAG94062.1"/>
    </source>
</evidence>
<name>X1CM44_9ZZZZ</name>
<protein>
    <recommendedName>
        <fullName evidence="2">Bacterial Ig-like domain-containing protein</fullName>
    </recommendedName>
</protein>
<sequence length="253" mass="27998">STVSLKIDRTSPTTNISVSGTPGNAGWYTSNVLITLSAVDVTSGVNFTEYSLDGETWNLYSTSFTISDEGQSSIYFRSQDIAGDYELSKTLLIFIDKSAPITLVSIGGFLVFEDWYQSNALISLFADDNYNVSHTEYSFDGINWVSYGEPFNMEGLNLYYYSTDLAGNIEATNSVTIKTVKFPFIIDELDPNNPSWEDVVDMGLCTGSGTLSDPYIIENWIFPESVLLIPKNNSNPLKLLIVAVFPERVLLSL</sequence>
<dbReference type="Gene3D" id="3.30.1920.20">
    <property type="match status" value="1"/>
</dbReference>
<accession>X1CM44</accession>
<feature type="non-terminal residue" evidence="1">
    <location>
        <position position="1"/>
    </location>
</feature>
<dbReference type="EMBL" id="BART01026203">
    <property type="protein sequence ID" value="GAG94062.1"/>
    <property type="molecule type" value="Genomic_DNA"/>
</dbReference>
<evidence type="ECO:0008006" key="2">
    <source>
        <dbReference type="Google" id="ProtNLM"/>
    </source>
</evidence>
<dbReference type="AlphaFoldDB" id="X1CM44"/>